<evidence type="ECO:0000256" key="1">
    <source>
        <dbReference type="SAM" id="Phobius"/>
    </source>
</evidence>
<keyword evidence="1" id="KW-0812">Transmembrane</keyword>
<keyword evidence="1" id="KW-1133">Transmembrane helix</keyword>
<dbReference type="EMBL" id="AWNG01000003">
    <property type="protein sequence ID" value="EST41221.1"/>
    <property type="molecule type" value="Genomic_DNA"/>
</dbReference>
<reference evidence="2 3" key="1">
    <citation type="journal article" date="2013" name="Genome Announc.">
        <title>Draft Genome Sequence of Strain X47-2AL, a Feline Helicobacter pylori Isolate.</title>
        <authorList>
            <person name="Veyrier F.J."/>
            <person name="Ecobichon C."/>
            <person name="Boneca I.G."/>
        </authorList>
    </citation>
    <scope>NUCLEOTIDE SEQUENCE [LARGE SCALE GENOMIC DNA]</scope>
    <source>
        <strain evidence="2 3">X47-2AL</strain>
    </source>
</reference>
<protein>
    <submittedName>
        <fullName evidence="2">Uncharacterized protein</fullName>
    </submittedName>
</protein>
<proteinExistence type="predicted"/>
<name>V6LC38_HELPX</name>
<feature type="transmembrane region" description="Helical" evidence="1">
    <location>
        <begin position="6"/>
        <end position="26"/>
    </location>
</feature>
<gene>
    <name evidence="2" type="ORF">N871_00800</name>
</gene>
<organism evidence="2 3">
    <name type="scientific">Helicobacter pylori X47-2AL</name>
    <dbReference type="NCBI Taxonomy" id="1386083"/>
    <lineage>
        <taxon>Bacteria</taxon>
        <taxon>Pseudomonadati</taxon>
        <taxon>Campylobacterota</taxon>
        <taxon>Epsilonproteobacteria</taxon>
        <taxon>Campylobacterales</taxon>
        <taxon>Helicobacteraceae</taxon>
        <taxon>Helicobacter</taxon>
    </lineage>
</organism>
<evidence type="ECO:0000313" key="2">
    <source>
        <dbReference type="EMBL" id="EST41221.1"/>
    </source>
</evidence>
<evidence type="ECO:0000313" key="3">
    <source>
        <dbReference type="Proteomes" id="UP000017937"/>
    </source>
</evidence>
<sequence length="30" mass="3793">MFSKKWLKKLIFFVFWISYLTLFNFLKVGF</sequence>
<dbReference type="Proteomes" id="UP000017937">
    <property type="component" value="Unassembled WGS sequence"/>
</dbReference>
<accession>V6LC38</accession>
<dbReference type="AlphaFoldDB" id="V6LC38"/>
<comment type="caution">
    <text evidence="2">The sequence shown here is derived from an EMBL/GenBank/DDBJ whole genome shotgun (WGS) entry which is preliminary data.</text>
</comment>
<keyword evidence="1" id="KW-0472">Membrane</keyword>